<dbReference type="AlphaFoldDB" id="E4T627"/>
<keyword evidence="1" id="KW-1133">Transmembrane helix</keyword>
<dbReference type="STRING" id="694427.Palpr_2034"/>
<organism evidence="2 3">
    <name type="scientific">Paludibacter propionicigenes (strain DSM 17365 / JCM 13257 / WB4)</name>
    <dbReference type="NCBI Taxonomy" id="694427"/>
    <lineage>
        <taxon>Bacteria</taxon>
        <taxon>Pseudomonadati</taxon>
        <taxon>Bacteroidota</taxon>
        <taxon>Bacteroidia</taxon>
        <taxon>Bacteroidales</taxon>
        <taxon>Paludibacteraceae</taxon>
        <taxon>Paludibacter</taxon>
    </lineage>
</organism>
<evidence type="ECO:0000313" key="3">
    <source>
        <dbReference type="Proteomes" id="UP000008718"/>
    </source>
</evidence>
<keyword evidence="3" id="KW-1185">Reference proteome</keyword>
<reference key="1">
    <citation type="submission" date="2010-11" db="EMBL/GenBank/DDBJ databases">
        <title>The complete genome of Paludibacter propionicigenes DSM 17365.</title>
        <authorList>
            <consortium name="US DOE Joint Genome Institute (JGI-PGF)"/>
            <person name="Lucas S."/>
            <person name="Copeland A."/>
            <person name="Lapidus A."/>
            <person name="Bruce D."/>
            <person name="Goodwin L."/>
            <person name="Pitluck S."/>
            <person name="Kyrpides N."/>
            <person name="Mavromatis K."/>
            <person name="Ivanova N."/>
            <person name="Munk A.C."/>
            <person name="Brettin T."/>
            <person name="Detter J.C."/>
            <person name="Han C."/>
            <person name="Tapia R."/>
            <person name="Land M."/>
            <person name="Hauser L."/>
            <person name="Markowitz V."/>
            <person name="Cheng J.-F."/>
            <person name="Hugenholtz P."/>
            <person name="Woyke T."/>
            <person name="Wu D."/>
            <person name="Gronow S."/>
            <person name="Wellnitz S."/>
            <person name="Brambilla E."/>
            <person name="Klenk H.-P."/>
            <person name="Eisen J.A."/>
        </authorList>
    </citation>
    <scope>NUCLEOTIDE SEQUENCE</scope>
    <source>
        <strain>WB4</strain>
    </source>
</reference>
<name>E4T627_PALPW</name>
<feature type="transmembrane region" description="Helical" evidence="1">
    <location>
        <begin position="15"/>
        <end position="34"/>
    </location>
</feature>
<proteinExistence type="predicted"/>
<dbReference type="Proteomes" id="UP000008718">
    <property type="component" value="Chromosome"/>
</dbReference>
<dbReference type="eggNOG" id="ENOG502ZXE5">
    <property type="taxonomic scope" value="Bacteria"/>
</dbReference>
<protein>
    <submittedName>
        <fullName evidence="2">Uncharacterized protein</fullName>
    </submittedName>
</protein>
<gene>
    <name evidence="2" type="ordered locus">Palpr_2034</name>
</gene>
<feature type="transmembrane region" description="Helical" evidence="1">
    <location>
        <begin position="46"/>
        <end position="67"/>
    </location>
</feature>
<dbReference type="KEGG" id="ppn:Palpr_2034"/>
<sequence>MEIKKNLLRSEKKSYLGIAVGVGFFIISIVWIVLKIRDGQKISLFDWFYVGIFALNGISHTMVGFGFRMVELFGKAFILINKEKISLKAKVLEKEQTALWSEIHSVNYNFNKLYIHKTDNTTLTFNLSEIDYAFKNEIKEFVKSIANEKQIIVAF</sequence>
<dbReference type="RefSeq" id="WP_013445540.1">
    <property type="nucleotide sequence ID" value="NC_014734.1"/>
</dbReference>
<dbReference type="OrthoDB" id="1122181at2"/>
<reference evidence="2 3" key="2">
    <citation type="journal article" date="2011" name="Stand. Genomic Sci.">
        <title>Complete genome sequence of Paludibacter propionicigenes type strain (WB4).</title>
        <authorList>
            <person name="Gronow S."/>
            <person name="Munk C."/>
            <person name="Lapidus A."/>
            <person name="Nolan M."/>
            <person name="Lucas S."/>
            <person name="Hammon N."/>
            <person name="Deshpande S."/>
            <person name="Cheng J.F."/>
            <person name="Tapia R."/>
            <person name="Han C."/>
            <person name="Goodwin L."/>
            <person name="Pitluck S."/>
            <person name="Liolios K."/>
            <person name="Ivanova N."/>
            <person name="Mavromatis K."/>
            <person name="Mikhailova N."/>
            <person name="Pati A."/>
            <person name="Chen A."/>
            <person name="Palaniappan K."/>
            <person name="Land M."/>
            <person name="Hauser L."/>
            <person name="Chang Y.J."/>
            <person name="Jeffries C.D."/>
            <person name="Brambilla E."/>
            <person name="Rohde M."/>
            <person name="Goker M."/>
            <person name="Detter J.C."/>
            <person name="Woyke T."/>
            <person name="Bristow J."/>
            <person name="Eisen J.A."/>
            <person name="Markowitz V."/>
            <person name="Hugenholtz P."/>
            <person name="Kyrpides N.C."/>
            <person name="Klenk H.P."/>
        </authorList>
    </citation>
    <scope>NUCLEOTIDE SEQUENCE [LARGE SCALE GENOMIC DNA]</scope>
    <source>
        <strain evidence="3">DSM 17365 / JCM 13257 / WB4</strain>
    </source>
</reference>
<dbReference type="HOGENOM" id="CLU_1693756_0_0_10"/>
<keyword evidence="1" id="KW-0472">Membrane</keyword>
<dbReference type="EMBL" id="CP002345">
    <property type="protein sequence ID" value="ADQ80171.1"/>
    <property type="molecule type" value="Genomic_DNA"/>
</dbReference>
<keyword evidence="1" id="KW-0812">Transmembrane</keyword>
<accession>E4T627</accession>
<evidence type="ECO:0000313" key="2">
    <source>
        <dbReference type="EMBL" id="ADQ80171.1"/>
    </source>
</evidence>
<evidence type="ECO:0000256" key="1">
    <source>
        <dbReference type="SAM" id="Phobius"/>
    </source>
</evidence>